<evidence type="ECO:0000313" key="1">
    <source>
        <dbReference type="EMBL" id="CAG8537418.1"/>
    </source>
</evidence>
<sequence>MIEGVEIVVPKVMIEEVEIGIQEVMIKEISQEVMIEVEIVEIVEKVVVTEENDQEFMIVKAVINDIQKLFQEFIKQNLKLDNTSLFIDYKDQSQDLLVKIVQEFKVNQAKVDQKPNSPKRARTYDTDYYEKEQSKPFQAPDWTINGYRGSLRTAIQNACCEQSSTMLFQTNSQENTQRPSQISDC</sequence>
<organism evidence="1 2">
    <name type="scientific">Racocetra fulgida</name>
    <dbReference type="NCBI Taxonomy" id="60492"/>
    <lineage>
        <taxon>Eukaryota</taxon>
        <taxon>Fungi</taxon>
        <taxon>Fungi incertae sedis</taxon>
        <taxon>Mucoromycota</taxon>
        <taxon>Glomeromycotina</taxon>
        <taxon>Glomeromycetes</taxon>
        <taxon>Diversisporales</taxon>
        <taxon>Gigasporaceae</taxon>
        <taxon>Racocetra</taxon>
    </lineage>
</organism>
<dbReference type="OrthoDB" id="10547256at2759"/>
<keyword evidence="2" id="KW-1185">Reference proteome</keyword>
<dbReference type="EMBL" id="CAJVPZ010003881">
    <property type="protein sequence ID" value="CAG8537418.1"/>
    <property type="molecule type" value="Genomic_DNA"/>
</dbReference>
<proteinExistence type="predicted"/>
<dbReference type="AlphaFoldDB" id="A0A9N9APY1"/>
<protein>
    <submittedName>
        <fullName evidence="1">9202_t:CDS:1</fullName>
    </submittedName>
</protein>
<dbReference type="Proteomes" id="UP000789396">
    <property type="component" value="Unassembled WGS sequence"/>
</dbReference>
<evidence type="ECO:0000313" key="2">
    <source>
        <dbReference type="Proteomes" id="UP000789396"/>
    </source>
</evidence>
<accession>A0A9N9APY1</accession>
<comment type="caution">
    <text evidence="1">The sequence shown here is derived from an EMBL/GenBank/DDBJ whole genome shotgun (WGS) entry which is preliminary data.</text>
</comment>
<gene>
    <name evidence="1" type="ORF">RFULGI_LOCUS4068</name>
</gene>
<reference evidence="1" key="1">
    <citation type="submission" date="2021-06" db="EMBL/GenBank/DDBJ databases">
        <authorList>
            <person name="Kallberg Y."/>
            <person name="Tangrot J."/>
            <person name="Rosling A."/>
        </authorList>
    </citation>
    <scope>NUCLEOTIDE SEQUENCE</scope>
    <source>
        <strain evidence="1">IN212</strain>
    </source>
</reference>
<name>A0A9N9APY1_9GLOM</name>